<dbReference type="RefSeq" id="WP_155888958.1">
    <property type="nucleotide sequence ID" value="NZ_JBHLZN010000003.1"/>
</dbReference>
<organism evidence="1 2">
    <name type="scientific">Balneatrix alpica</name>
    <dbReference type="NCBI Taxonomy" id="75684"/>
    <lineage>
        <taxon>Bacteria</taxon>
        <taxon>Pseudomonadati</taxon>
        <taxon>Pseudomonadota</taxon>
        <taxon>Gammaproteobacteria</taxon>
        <taxon>Oceanospirillales</taxon>
        <taxon>Balneatrichaceae</taxon>
        <taxon>Balneatrix</taxon>
    </lineage>
</organism>
<keyword evidence="2" id="KW-1185">Reference proteome</keyword>
<dbReference type="Proteomes" id="UP001589628">
    <property type="component" value="Unassembled WGS sequence"/>
</dbReference>
<sequence length="63" mass="6905">MFLLGKDRVRILFLIGVFSVFVEAEAFANSCENAFREEGDPRNGAEYFASKDISNISVSGVIG</sequence>
<dbReference type="EMBL" id="JBHLZN010000003">
    <property type="protein sequence ID" value="MFB9886855.1"/>
    <property type="molecule type" value="Genomic_DNA"/>
</dbReference>
<name>A0ABV5ZC73_9GAMM</name>
<gene>
    <name evidence="1" type="ORF">ACFFLH_10555</name>
</gene>
<comment type="caution">
    <text evidence="1">The sequence shown here is derived from an EMBL/GenBank/DDBJ whole genome shotgun (WGS) entry which is preliminary data.</text>
</comment>
<accession>A0ABV5ZC73</accession>
<evidence type="ECO:0000313" key="1">
    <source>
        <dbReference type="EMBL" id="MFB9886855.1"/>
    </source>
</evidence>
<evidence type="ECO:0000313" key="2">
    <source>
        <dbReference type="Proteomes" id="UP001589628"/>
    </source>
</evidence>
<proteinExistence type="predicted"/>
<reference evidence="1 2" key="1">
    <citation type="submission" date="2024-09" db="EMBL/GenBank/DDBJ databases">
        <authorList>
            <person name="Sun Q."/>
            <person name="Mori K."/>
        </authorList>
    </citation>
    <scope>NUCLEOTIDE SEQUENCE [LARGE SCALE GENOMIC DNA]</scope>
    <source>
        <strain evidence="1 2">ATCC 51285</strain>
    </source>
</reference>
<protein>
    <submittedName>
        <fullName evidence="1">Uncharacterized protein</fullName>
    </submittedName>
</protein>